<gene>
    <name evidence="2" type="ORF">PROFUN_10357</name>
</gene>
<name>A0A2P6NDW3_9EUKA</name>
<sequence length="114" mass="12869">MVDRLYHLNRLIPSVLCVTIGSAAFCTSPRLHEAIHILRSNPNFGQTYTNDISRITRPMVIKPDPVSFFIGSVIMLVGVILPLSVMILKNKKVKHMIMYDMAIQISQVFAKQKS</sequence>
<evidence type="ECO:0000313" key="2">
    <source>
        <dbReference type="EMBL" id="PRP82149.1"/>
    </source>
</evidence>
<dbReference type="AlphaFoldDB" id="A0A2P6NDW3"/>
<keyword evidence="1" id="KW-0812">Transmembrane</keyword>
<feature type="transmembrane region" description="Helical" evidence="1">
    <location>
        <begin position="66"/>
        <end position="88"/>
    </location>
</feature>
<dbReference type="InParanoid" id="A0A2P6NDW3"/>
<accession>A0A2P6NDW3</accession>
<comment type="caution">
    <text evidence="2">The sequence shown here is derived from an EMBL/GenBank/DDBJ whole genome shotgun (WGS) entry which is preliminary data.</text>
</comment>
<evidence type="ECO:0000313" key="3">
    <source>
        <dbReference type="Proteomes" id="UP000241769"/>
    </source>
</evidence>
<keyword evidence="1" id="KW-0472">Membrane</keyword>
<proteinExistence type="predicted"/>
<dbReference type="Proteomes" id="UP000241769">
    <property type="component" value="Unassembled WGS sequence"/>
</dbReference>
<keyword evidence="1" id="KW-1133">Transmembrane helix</keyword>
<evidence type="ECO:0000256" key="1">
    <source>
        <dbReference type="SAM" id="Phobius"/>
    </source>
</evidence>
<organism evidence="2 3">
    <name type="scientific">Planoprotostelium fungivorum</name>
    <dbReference type="NCBI Taxonomy" id="1890364"/>
    <lineage>
        <taxon>Eukaryota</taxon>
        <taxon>Amoebozoa</taxon>
        <taxon>Evosea</taxon>
        <taxon>Variosea</taxon>
        <taxon>Cavosteliida</taxon>
        <taxon>Cavosteliaceae</taxon>
        <taxon>Planoprotostelium</taxon>
    </lineage>
</organism>
<keyword evidence="3" id="KW-1185">Reference proteome</keyword>
<protein>
    <submittedName>
        <fullName evidence="2">Uncharacterized protein</fullName>
    </submittedName>
</protein>
<reference evidence="2 3" key="1">
    <citation type="journal article" date="2018" name="Genome Biol. Evol.">
        <title>Multiple Roots of Fruiting Body Formation in Amoebozoa.</title>
        <authorList>
            <person name="Hillmann F."/>
            <person name="Forbes G."/>
            <person name="Novohradska S."/>
            <person name="Ferling I."/>
            <person name="Riege K."/>
            <person name="Groth M."/>
            <person name="Westermann M."/>
            <person name="Marz M."/>
            <person name="Spaller T."/>
            <person name="Winckler T."/>
            <person name="Schaap P."/>
            <person name="Glockner G."/>
        </authorList>
    </citation>
    <scope>NUCLEOTIDE SEQUENCE [LARGE SCALE GENOMIC DNA]</scope>
    <source>
        <strain evidence="2 3">Jena</strain>
    </source>
</reference>
<dbReference type="OrthoDB" id="1898904at2759"/>
<dbReference type="EMBL" id="MDYQ01000110">
    <property type="protein sequence ID" value="PRP82149.1"/>
    <property type="molecule type" value="Genomic_DNA"/>
</dbReference>